<reference evidence="5 6" key="1">
    <citation type="journal article" date="2015" name="Sci. Rep.">
        <title>Genome of the facultative scuticociliatosis pathogen Pseudocohnilembus persalinus provides insight into its virulence through horizontal gene transfer.</title>
        <authorList>
            <person name="Xiong J."/>
            <person name="Wang G."/>
            <person name="Cheng J."/>
            <person name="Tian M."/>
            <person name="Pan X."/>
            <person name="Warren A."/>
            <person name="Jiang C."/>
            <person name="Yuan D."/>
            <person name="Miao W."/>
        </authorList>
    </citation>
    <scope>NUCLEOTIDE SEQUENCE [LARGE SCALE GENOMIC DNA]</scope>
    <source>
        <strain evidence="5">36N120E</strain>
    </source>
</reference>
<dbReference type="InterPro" id="IPR036770">
    <property type="entry name" value="Ankyrin_rpt-contain_sf"/>
</dbReference>
<dbReference type="OrthoDB" id="194358at2759"/>
<dbReference type="InterPro" id="IPR038558">
    <property type="entry name" value="SAS-6_N_sf"/>
</dbReference>
<dbReference type="InterPro" id="IPR002110">
    <property type="entry name" value="Ankyrin_rpt"/>
</dbReference>
<dbReference type="Pfam" id="PF16531">
    <property type="entry name" value="SAS-6_N"/>
    <property type="match status" value="1"/>
</dbReference>
<feature type="compositionally biased region" description="Basic and acidic residues" evidence="2">
    <location>
        <begin position="607"/>
        <end position="620"/>
    </location>
</feature>
<organism evidence="5 6">
    <name type="scientific">Pseudocohnilembus persalinus</name>
    <name type="common">Ciliate</name>
    <dbReference type="NCBI Taxonomy" id="266149"/>
    <lineage>
        <taxon>Eukaryota</taxon>
        <taxon>Sar</taxon>
        <taxon>Alveolata</taxon>
        <taxon>Ciliophora</taxon>
        <taxon>Intramacronucleata</taxon>
        <taxon>Oligohymenophorea</taxon>
        <taxon>Scuticociliatia</taxon>
        <taxon>Philasterida</taxon>
        <taxon>Pseudocohnilembidae</taxon>
        <taxon>Pseudocohnilembus</taxon>
    </lineage>
</organism>
<evidence type="ECO:0000256" key="3">
    <source>
        <dbReference type="SAM" id="Phobius"/>
    </source>
</evidence>
<name>A0A0V0QG24_PSEPJ</name>
<sequence>MGNKCCCCCQKKQEQKKQQIKHLDYDELKRKYSKVIVDYIIQENIQEIDKALKEGFRPDLPFDIGGTDSNLMILSILGPNKDSALQSAVSSGNTEIVKLIIQKGAKKDLKGKNGYTPLDLAIKSLKQKQEIGDFDSEQQMPSHPGSVEYVQQVEPLRIKLMHKGKGNQYSKILIQLLTEKDMFFNFNFECEENFFKKIKNDNQLNIHYDQFSDSLQSMLNNCQKQPQQFNLIFQMNEEGKGELIIDQNTEYKTLRLIDLPFYAATSEQVKQNIMFRYNCLQGRMLNTKDGVDYQINISFYPSYEIDLEENEGIEFVKQGKLYEQEIFVVKNGQTQYPFRKEDITSEEENDSLVSHIQKFCKISQFRIWANDKETGEELKFDQNFNIQFEPLDHKDSQDLSNIIELYELQDYYNYQHNEEKEKAQQEQHFYVFWDHIQKDSISEEDIYKISIQNEDVEFYVKKNFQQEKYHQYFEIQIMDGDQKKVVSRQPFQDIDQPYVLQGQKLKLNFLTNQGSLIIQNFVSFENDEEIELDDFVINQFNYKQLTYDLECNEIIKNNDGYFSLIITGDVIGYDSFNLKFEKFCEEEIKFQEQDKINDGQQEIIEANDKLDSSKNEEKDQQQQITENEQKNKQTEINELNQDQINADKDNKLAYVSIVQPVYTDKDGFQIKAKIDENIEYVYKGNQVQSKFLVTNKSQVQMTYQENIDIVNFFIRNQNPQKLPVYISDPIVKFYESAYDQEKQEIITKPEVHVYSQMTARKHQELQPEQNIYQINYFDDSPGRPNRRKRNKIQIDFNCLKSGTQTLLISLPIIIDDQLEYVEWKINKICSSSSIDLSHHIEGSQSYLNIAIYFFYAVVIYIAYKIIRKVKKMISRESQEFQSNGNSKKEKHFQMAETKDLEEQSKLTQE</sequence>
<proteinExistence type="predicted"/>
<accession>A0A0V0QG24</accession>
<dbReference type="SMART" id="SM00248">
    <property type="entry name" value="ANK"/>
    <property type="match status" value="1"/>
</dbReference>
<keyword evidence="1" id="KW-0040">ANK repeat</keyword>
<dbReference type="EMBL" id="LDAU01000176">
    <property type="protein sequence ID" value="KRX01156.1"/>
    <property type="molecule type" value="Genomic_DNA"/>
</dbReference>
<protein>
    <submittedName>
        <fullName evidence="5">Ankyrin repeat-containing domain</fullName>
    </submittedName>
</protein>
<keyword evidence="3" id="KW-0812">Transmembrane</keyword>
<dbReference type="InterPro" id="IPR032396">
    <property type="entry name" value="SAS-6_N"/>
</dbReference>
<dbReference type="SUPFAM" id="SSF48403">
    <property type="entry name" value="Ankyrin repeat"/>
    <property type="match status" value="1"/>
</dbReference>
<keyword evidence="6" id="KW-1185">Reference proteome</keyword>
<comment type="caution">
    <text evidence="5">The sequence shown here is derived from an EMBL/GenBank/DDBJ whole genome shotgun (WGS) entry which is preliminary data.</text>
</comment>
<dbReference type="PROSITE" id="PS50088">
    <property type="entry name" value="ANK_REPEAT"/>
    <property type="match status" value="1"/>
</dbReference>
<evidence type="ECO:0000313" key="5">
    <source>
        <dbReference type="EMBL" id="KRX01156.1"/>
    </source>
</evidence>
<feature type="domain" description="Spindle assembly abnormal protein 6 N-terminal" evidence="4">
    <location>
        <begin position="150"/>
        <end position="261"/>
    </location>
</feature>
<evidence type="ECO:0000313" key="6">
    <source>
        <dbReference type="Proteomes" id="UP000054937"/>
    </source>
</evidence>
<evidence type="ECO:0000256" key="2">
    <source>
        <dbReference type="SAM" id="MobiDB-lite"/>
    </source>
</evidence>
<evidence type="ECO:0000259" key="4">
    <source>
        <dbReference type="Pfam" id="PF16531"/>
    </source>
</evidence>
<feature type="transmembrane region" description="Helical" evidence="3">
    <location>
        <begin position="846"/>
        <end position="866"/>
    </location>
</feature>
<dbReference type="Proteomes" id="UP000054937">
    <property type="component" value="Unassembled WGS sequence"/>
</dbReference>
<feature type="region of interest" description="Disordered" evidence="2">
    <location>
        <begin position="878"/>
        <end position="909"/>
    </location>
</feature>
<dbReference type="InParanoid" id="A0A0V0QG24"/>
<dbReference type="Pfam" id="PF12796">
    <property type="entry name" value="Ank_2"/>
    <property type="match status" value="1"/>
</dbReference>
<dbReference type="AlphaFoldDB" id="A0A0V0QG24"/>
<gene>
    <name evidence="5" type="ORF">PPERSA_08257</name>
</gene>
<keyword evidence="3" id="KW-0472">Membrane</keyword>
<feature type="region of interest" description="Disordered" evidence="2">
    <location>
        <begin position="607"/>
        <end position="632"/>
    </location>
</feature>
<dbReference type="PROSITE" id="PS50297">
    <property type="entry name" value="ANK_REP_REGION"/>
    <property type="match status" value="1"/>
</dbReference>
<evidence type="ECO:0000256" key="1">
    <source>
        <dbReference type="PROSITE-ProRule" id="PRU00023"/>
    </source>
</evidence>
<dbReference type="Gene3D" id="1.25.40.20">
    <property type="entry name" value="Ankyrin repeat-containing domain"/>
    <property type="match status" value="1"/>
</dbReference>
<dbReference type="Gene3D" id="2.170.210.20">
    <property type="entry name" value="Spindle assembly abnormal protein 6, N-terminal domain"/>
    <property type="match status" value="1"/>
</dbReference>
<feature type="repeat" description="ANK" evidence="1">
    <location>
        <begin position="80"/>
        <end position="112"/>
    </location>
</feature>
<feature type="compositionally biased region" description="Basic and acidic residues" evidence="2">
    <location>
        <begin position="891"/>
        <end position="909"/>
    </location>
</feature>
<keyword evidence="3" id="KW-1133">Transmembrane helix</keyword>